<dbReference type="Pfam" id="PF16353">
    <property type="entry name" value="LacZ_4"/>
    <property type="match status" value="1"/>
</dbReference>
<proteinExistence type="inferred from homology"/>
<evidence type="ECO:0000313" key="9">
    <source>
        <dbReference type="EMBL" id="MBU3877753.1"/>
    </source>
</evidence>
<accession>A0ABS6D824</accession>
<evidence type="ECO:0000256" key="3">
    <source>
        <dbReference type="ARBA" id="ARBA00012756"/>
    </source>
</evidence>
<keyword evidence="6 7" id="KW-0326">Glycosidase</keyword>
<dbReference type="RefSeq" id="WP_216244371.1">
    <property type="nucleotide sequence ID" value="NZ_JABACJ020000022.1"/>
</dbReference>
<dbReference type="InterPro" id="IPR006103">
    <property type="entry name" value="Glyco_hydro_2_cat"/>
</dbReference>
<comment type="caution">
    <text evidence="9">The sequence shown here is derived from an EMBL/GenBank/DDBJ whole genome shotgun (WGS) entry which is preliminary data.</text>
</comment>
<dbReference type="InterPro" id="IPR004199">
    <property type="entry name" value="B-gal_small/dom_5"/>
</dbReference>
<dbReference type="Pfam" id="PF02836">
    <property type="entry name" value="Glyco_hydro_2_C"/>
    <property type="match status" value="1"/>
</dbReference>
<evidence type="ECO:0000256" key="4">
    <source>
        <dbReference type="ARBA" id="ARBA00013303"/>
    </source>
</evidence>
<keyword evidence="5 7" id="KW-0378">Hydrolase</keyword>
<dbReference type="Pfam" id="PF02929">
    <property type="entry name" value="Bgal_small_N"/>
    <property type="match status" value="1"/>
</dbReference>
<dbReference type="Pfam" id="PF00703">
    <property type="entry name" value="Glyco_hydro_2"/>
    <property type="match status" value="1"/>
</dbReference>
<gene>
    <name evidence="9" type="ORF">HGO97_018270</name>
</gene>
<evidence type="ECO:0000256" key="2">
    <source>
        <dbReference type="ARBA" id="ARBA00007401"/>
    </source>
</evidence>
<dbReference type="Pfam" id="PF02837">
    <property type="entry name" value="Glyco_hydro_2_N"/>
    <property type="match status" value="1"/>
</dbReference>
<dbReference type="InterPro" id="IPR006104">
    <property type="entry name" value="Glyco_hydro_2_N"/>
</dbReference>
<evidence type="ECO:0000259" key="8">
    <source>
        <dbReference type="SMART" id="SM01038"/>
    </source>
</evidence>
<dbReference type="InterPro" id="IPR050347">
    <property type="entry name" value="Bact_Beta-galactosidase"/>
</dbReference>
<feature type="domain" description="Beta galactosidase small chain/" evidence="8">
    <location>
        <begin position="719"/>
        <end position="988"/>
    </location>
</feature>
<dbReference type="InterPro" id="IPR023232">
    <property type="entry name" value="Glyco_hydro_2_AS"/>
</dbReference>
<dbReference type="EMBL" id="JABACJ020000022">
    <property type="protein sequence ID" value="MBU3877753.1"/>
    <property type="molecule type" value="Genomic_DNA"/>
</dbReference>
<evidence type="ECO:0000256" key="7">
    <source>
        <dbReference type="RuleBase" id="RU361154"/>
    </source>
</evidence>
<comment type="catalytic activity">
    <reaction evidence="1">
        <text>Hydrolysis of terminal non-reducing beta-D-galactose residues in beta-D-galactosides.</text>
        <dbReference type="EC" id="3.2.1.23"/>
    </reaction>
</comment>
<dbReference type="InterPro" id="IPR023230">
    <property type="entry name" value="Glyco_hydro_2_CS"/>
</dbReference>
<dbReference type="PANTHER" id="PTHR46323:SF2">
    <property type="entry name" value="BETA-GALACTOSIDASE"/>
    <property type="match status" value="1"/>
</dbReference>
<dbReference type="PROSITE" id="PS00608">
    <property type="entry name" value="GLYCOSYL_HYDROL_F2_2"/>
    <property type="match status" value="1"/>
</dbReference>
<protein>
    <recommendedName>
        <fullName evidence="4">Beta-galactosidase</fullName>
        <ecNumber evidence="3">3.2.1.23</ecNumber>
    </recommendedName>
</protein>
<dbReference type="InterPro" id="IPR032312">
    <property type="entry name" value="LacZ_4"/>
</dbReference>
<keyword evidence="10" id="KW-1185">Reference proteome</keyword>
<dbReference type="SMART" id="SM01038">
    <property type="entry name" value="Bgal_small_N"/>
    <property type="match status" value="1"/>
</dbReference>
<evidence type="ECO:0000313" key="10">
    <source>
        <dbReference type="Proteomes" id="UP000723714"/>
    </source>
</evidence>
<comment type="similarity">
    <text evidence="2 7">Belongs to the glycosyl hydrolase 2 family.</text>
</comment>
<evidence type="ECO:0000256" key="6">
    <source>
        <dbReference type="ARBA" id="ARBA00023295"/>
    </source>
</evidence>
<dbReference type="InterPro" id="IPR006102">
    <property type="entry name" value="Ig-like_GH2"/>
</dbReference>
<name>A0ABS6D824_9FIRM</name>
<evidence type="ECO:0000256" key="5">
    <source>
        <dbReference type="ARBA" id="ARBA00022801"/>
    </source>
</evidence>
<evidence type="ECO:0000256" key="1">
    <source>
        <dbReference type="ARBA" id="ARBA00001412"/>
    </source>
</evidence>
<sequence>MRLKNYYEDPDILHVGTTKERAYYIPQKPENLPSKMLLNGDWRFYYGEDPEEIPEGFYEKGYPSEEWHTIPVPGCWQNYGYDTHQYVCNYYPFPYRPPYVPKQNPCGAYIREFVLEASSIGKRQYLNFEGVDSCFYVWVNGEFAGYSQVSHSTSEFEITDLVTEGSNTLAVLVLKWCDGSYLEDQDKFRMSGIFRDVYLLERPQNHIQDIFIQAKLDDSLKTGVLEANWESTEGDLEINAVLQASDGNILAEEKVNAGCLRFPVDDPVLWNAEQPRLYTLTLDSGEERIVQQIGFRKIEIIDSVVYLNKVPVKMRGVNHHDSDPVTGFVMDREQVLKDLALMKQHNINAIRTSHYPSSPWFMEMCDQYGFYVLDEADLESHGAAEFYGGSREETYGDVIQNPIFYQAVQDRVRRCVHRDKNRTSVIIWSLGNESGYGVSMEDAGRWVKEFDPDRLLQYEGSIWETGGHKNDTSMLDLYTTMYDSTFDIEKYLNNPDWKKPYMMIEYAHAMGNGPGDLEDYQKIFDGNPRVFGGFVWEWCDHGVYMGTADNGKAKYYYGGDFQEELHDDNFCMDGLVYPDRTPHTGLKELKNVLRPIRAFLKDKENKEVELENKMDFTALEDRLYIHYTVEQDGAVICEKDLYPLNHPAHEKRSYHLDYTVPSSGICTLTLEYKTLKKEDFIEKDTVVGFDQFFLQKGGHKIKTTDSGSIRTEELKHYIYVEGDDFTYRFDKYAGAFDQIICSGCIYTTKPIQYNVWRAPTDNDRLAKLEWQKAGYDRIQACVKETEVKQLENAVQICVSLELAAAHIQPCVEAQVQWNVYADGTISTDIKAERNMEMPFLPRFGIRMFLPKSFSEASYLGYGPMESYLDKHQASRFGRFSAKVKDLHEDYIKPQENGSHYHTYEVSLSNGTGDQIEVYSEDTFSMQVLPYTQEELSAKKHNFELEEHTETVLCLDYKMSGVGSQSCGPELKEEYRLKEERMNYQLMIRFKSLRRK</sequence>
<reference evidence="9 10" key="1">
    <citation type="submission" date="2021-06" db="EMBL/GenBank/DDBJ databases">
        <title>Faecalicatena sp. nov. isolated from porcine feces.</title>
        <authorList>
            <person name="Oh B.S."/>
            <person name="Lee J.H."/>
        </authorList>
    </citation>
    <scope>NUCLEOTIDE SEQUENCE [LARGE SCALE GENOMIC DNA]</scope>
    <source>
        <strain evidence="9 10">AGMB00832</strain>
    </source>
</reference>
<dbReference type="EC" id="3.2.1.23" evidence="3"/>
<organism evidence="9 10">
    <name type="scientific">Faecalicatena faecalis</name>
    <dbReference type="NCBI Taxonomy" id="2726362"/>
    <lineage>
        <taxon>Bacteria</taxon>
        <taxon>Bacillati</taxon>
        <taxon>Bacillota</taxon>
        <taxon>Clostridia</taxon>
        <taxon>Lachnospirales</taxon>
        <taxon>Lachnospiraceae</taxon>
        <taxon>Faecalicatena</taxon>
    </lineage>
</organism>
<dbReference type="Proteomes" id="UP000723714">
    <property type="component" value="Unassembled WGS sequence"/>
</dbReference>
<dbReference type="PANTHER" id="PTHR46323">
    <property type="entry name" value="BETA-GALACTOSIDASE"/>
    <property type="match status" value="1"/>
</dbReference>
<dbReference type="PROSITE" id="PS00719">
    <property type="entry name" value="GLYCOSYL_HYDROL_F2_1"/>
    <property type="match status" value="1"/>
</dbReference>